<comment type="caution">
    <text evidence="1">The sequence shown here is derived from an EMBL/GenBank/DDBJ whole genome shotgun (WGS) entry which is preliminary data.</text>
</comment>
<evidence type="ECO:0000313" key="2">
    <source>
        <dbReference type="Proteomes" id="UP000821865"/>
    </source>
</evidence>
<proteinExistence type="predicted"/>
<sequence>MVIFSVVLVHTYSFSRDCTHVFLQHGAVRPPRQPHYHGPFNVIKRCPKHFIVLLKGRDVSVSMDRIKSAFLYTDSILADDKRTTNNRHVHFTFAGHTNGSCRSLTS</sequence>
<accession>A0ACB8C6B1</accession>
<dbReference type="Proteomes" id="UP000821865">
    <property type="component" value="Chromosome 9"/>
</dbReference>
<dbReference type="EMBL" id="CM023478">
    <property type="protein sequence ID" value="KAH7934360.1"/>
    <property type="molecule type" value="Genomic_DNA"/>
</dbReference>
<gene>
    <name evidence="1" type="ORF">HPB49_025117</name>
</gene>
<organism evidence="1 2">
    <name type="scientific">Dermacentor silvarum</name>
    <name type="common">Tick</name>
    <dbReference type="NCBI Taxonomy" id="543639"/>
    <lineage>
        <taxon>Eukaryota</taxon>
        <taxon>Metazoa</taxon>
        <taxon>Ecdysozoa</taxon>
        <taxon>Arthropoda</taxon>
        <taxon>Chelicerata</taxon>
        <taxon>Arachnida</taxon>
        <taxon>Acari</taxon>
        <taxon>Parasitiformes</taxon>
        <taxon>Ixodida</taxon>
        <taxon>Ixodoidea</taxon>
        <taxon>Ixodidae</taxon>
        <taxon>Rhipicephalinae</taxon>
        <taxon>Dermacentor</taxon>
    </lineage>
</organism>
<keyword evidence="2" id="KW-1185">Reference proteome</keyword>
<reference evidence="1" key="1">
    <citation type="submission" date="2020-05" db="EMBL/GenBank/DDBJ databases">
        <title>Large-scale comparative analyses of tick genomes elucidate their genetic diversity and vector capacities.</title>
        <authorList>
            <person name="Jia N."/>
            <person name="Wang J."/>
            <person name="Shi W."/>
            <person name="Du L."/>
            <person name="Sun Y."/>
            <person name="Zhan W."/>
            <person name="Jiang J."/>
            <person name="Wang Q."/>
            <person name="Zhang B."/>
            <person name="Ji P."/>
            <person name="Sakyi L.B."/>
            <person name="Cui X."/>
            <person name="Yuan T."/>
            <person name="Jiang B."/>
            <person name="Yang W."/>
            <person name="Lam T.T.-Y."/>
            <person name="Chang Q."/>
            <person name="Ding S."/>
            <person name="Wang X."/>
            <person name="Zhu J."/>
            <person name="Ruan X."/>
            <person name="Zhao L."/>
            <person name="Wei J."/>
            <person name="Que T."/>
            <person name="Du C."/>
            <person name="Cheng J."/>
            <person name="Dai P."/>
            <person name="Han X."/>
            <person name="Huang E."/>
            <person name="Gao Y."/>
            <person name="Liu J."/>
            <person name="Shao H."/>
            <person name="Ye R."/>
            <person name="Li L."/>
            <person name="Wei W."/>
            <person name="Wang X."/>
            <person name="Wang C."/>
            <person name="Yang T."/>
            <person name="Huo Q."/>
            <person name="Li W."/>
            <person name="Guo W."/>
            <person name="Chen H."/>
            <person name="Zhou L."/>
            <person name="Ni X."/>
            <person name="Tian J."/>
            <person name="Zhou Y."/>
            <person name="Sheng Y."/>
            <person name="Liu T."/>
            <person name="Pan Y."/>
            <person name="Xia L."/>
            <person name="Li J."/>
            <person name="Zhao F."/>
            <person name="Cao W."/>
        </authorList>
    </citation>
    <scope>NUCLEOTIDE SEQUENCE</scope>
    <source>
        <strain evidence="1">Dsil-2018</strain>
    </source>
</reference>
<name>A0ACB8C6B1_DERSI</name>
<protein>
    <submittedName>
        <fullName evidence="1">Uncharacterized protein</fullName>
    </submittedName>
</protein>
<evidence type="ECO:0000313" key="1">
    <source>
        <dbReference type="EMBL" id="KAH7934360.1"/>
    </source>
</evidence>